<evidence type="ECO:0000256" key="7">
    <source>
        <dbReference type="PROSITE-ProRule" id="PRU00175"/>
    </source>
</evidence>
<sequence>MRVLKDPSATYDKDQVLIMCQMLGFKHGILHLYEESKLWRAQLALHLRLSEPSQALAVCKRRGAACPRLWLDLLYTPPPPALLQEVLAAIAQEKLLSPILVIDCLTSTPTYTLGDVRKYLMNVLKSEDEVITREQELATKYRTESEKMKSDIEALRLSPATFQSSRCAACARPLELPTVHFLCQHSYHHHCFQSYSESESECCACAASRPRRDVTARAAETLHDRLQKEHDPYAVVSEYFGRGLFNKIKVTDGAEPEPAPAPPAPAAPATLTAPAVQTYGPGAEAKLRLQEGQSRQLYINPAPPPAGPAPSATVPVPEGRMRVLEQQQYSGSLEANLSQPEPVHRGASAGRKPVIILQRILPLDWLASSATVPVPEGRMRVLEQQQYSGSLERVLVLIGNKGRMRVLEQQQYSGSLEANLSQPEPVHRAASVNRKQANASNSNSSGNSPKISSAITNAKNPFEEENYDESKNPFADEENDPTNPFAEDDDYDKNLNPFS</sequence>
<evidence type="ECO:0000256" key="5">
    <source>
        <dbReference type="ARBA" id="ARBA00022833"/>
    </source>
</evidence>
<evidence type="ECO:0000259" key="9">
    <source>
        <dbReference type="PROSITE" id="PS50089"/>
    </source>
</evidence>
<dbReference type="InterPro" id="IPR013083">
    <property type="entry name" value="Znf_RING/FYVE/PHD"/>
</dbReference>
<organism evidence="10 11">
    <name type="scientific">Plutella xylostella</name>
    <name type="common">Diamondback moth</name>
    <name type="synonym">Plutella maculipennis</name>
    <dbReference type="NCBI Taxonomy" id="51655"/>
    <lineage>
        <taxon>Eukaryota</taxon>
        <taxon>Metazoa</taxon>
        <taxon>Ecdysozoa</taxon>
        <taxon>Arthropoda</taxon>
        <taxon>Hexapoda</taxon>
        <taxon>Insecta</taxon>
        <taxon>Pterygota</taxon>
        <taxon>Neoptera</taxon>
        <taxon>Endopterygota</taxon>
        <taxon>Lepidoptera</taxon>
        <taxon>Glossata</taxon>
        <taxon>Ditrysia</taxon>
        <taxon>Yponomeutoidea</taxon>
        <taxon>Plutellidae</taxon>
        <taxon>Plutella</taxon>
    </lineage>
</organism>
<evidence type="ECO:0000256" key="4">
    <source>
        <dbReference type="ARBA" id="ARBA00022771"/>
    </source>
</evidence>
<dbReference type="CDD" id="cd16688">
    <property type="entry name" value="RING-H2_Vps11"/>
    <property type="match status" value="1"/>
</dbReference>
<dbReference type="PROSITE" id="PS50089">
    <property type="entry name" value="ZF_RING_2"/>
    <property type="match status" value="1"/>
</dbReference>
<comment type="caution">
    <text evidence="10">The sequence shown here is derived from an EMBL/GenBank/DDBJ whole genome shotgun (WGS) entry which is preliminary data.</text>
</comment>
<dbReference type="PANTHER" id="PTHR23323">
    <property type="entry name" value="VACUOLAR PROTEIN SORTING-ASSOCIATED PROTEIN"/>
    <property type="match status" value="1"/>
</dbReference>
<feature type="region of interest" description="Disordered" evidence="8">
    <location>
        <begin position="417"/>
        <end position="499"/>
    </location>
</feature>
<dbReference type="Pfam" id="PF23356">
    <property type="entry name" value="TPR_PEP5_VPS11"/>
    <property type="match status" value="1"/>
</dbReference>
<keyword evidence="11" id="KW-1185">Reference proteome</keyword>
<name>A0ABQ7R4Z8_PLUXY</name>
<evidence type="ECO:0000313" key="11">
    <source>
        <dbReference type="Proteomes" id="UP000823941"/>
    </source>
</evidence>
<evidence type="ECO:0000256" key="8">
    <source>
        <dbReference type="SAM" id="MobiDB-lite"/>
    </source>
</evidence>
<proteinExistence type="inferred from homology"/>
<dbReference type="InterPro" id="IPR001841">
    <property type="entry name" value="Znf_RING"/>
</dbReference>
<dbReference type="Gene3D" id="3.30.40.10">
    <property type="entry name" value="Zinc/RING finger domain, C3HC4 (zinc finger)"/>
    <property type="match status" value="1"/>
</dbReference>
<feature type="compositionally biased region" description="Low complexity" evidence="8">
    <location>
        <begin position="437"/>
        <end position="454"/>
    </location>
</feature>
<reference evidence="10 11" key="1">
    <citation type="submission" date="2021-06" db="EMBL/GenBank/DDBJ databases">
        <title>A haploid diamondback moth (Plutella xylostella L.) genome assembly resolves 31 chromosomes and identifies a diamide resistance mutation.</title>
        <authorList>
            <person name="Ward C.M."/>
            <person name="Perry K.D."/>
            <person name="Baker G."/>
            <person name="Powis K."/>
            <person name="Heckel D.G."/>
            <person name="Baxter S.W."/>
        </authorList>
    </citation>
    <scope>NUCLEOTIDE SEQUENCE [LARGE SCALE GENOMIC DNA]</scope>
    <source>
        <strain evidence="10 11">LV</strain>
        <tissue evidence="10">Single pupa</tissue>
    </source>
</reference>
<gene>
    <name evidence="10" type="ORF">JYU34_001869</name>
</gene>
<keyword evidence="6" id="KW-0472">Membrane</keyword>
<evidence type="ECO:0000313" key="10">
    <source>
        <dbReference type="EMBL" id="KAG7312381.1"/>
    </source>
</evidence>
<keyword evidence="4 7" id="KW-0863">Zinc-finger</keyword>
<dbReference type="Proteomes" id="UP000823941">
    <property type="component" value="Chromosome 3"/>
</dbReference>
<keyword evidence="5" id="KW-0862">Zinc</keyword>
<feature type="domain" description="RING-type" evidence="9">
    <location>
        <begin position="167"/>
        <end position="205"/>
    </location>
</feature>
<protein>
    <recommendedName>
        <fullName evidence="9">RING-type domain-containing protein</fullName>
    </recommendedName>
</protein>
<dbReference type="PANTHER" id="PTHR23323:SF24">
    <property type="entry name" value="VACUOLAR PROTEIN SORTING-ASSOCIATED PROTEIN 11 HOMOLOG"/>
    <property type="match status" value="1"/>
</dbReference>
<keyword evidence="3" id="KW-0479">Metal-binding</keyword>
<comment type="similarity">
    <text evidence="2">Belongs to the VPS11 family.</text>
</comment>
<dbReference type="SUPFAM" id="SSF57850">
    <property type="entry name" value="RING/U-box"/>
    <property type="match status" value="1"/>
</dbReference>
<evidence type="ECO:0000256" key="1">
    <source>
        <dbReference type="ARBA" id="ARBA00004492"/>
    </source>
</evidence>
<dbReference type="EMBL" id="JAHIBW010000003">
    <property type="protein sequence ID" value="KAG7312381.1"/>
    <property type="molecule type" value="Genomic_DNA"/>
</dbReference>
<dbReference type="InterPro" id="IPR057308">
    <property type="entry name" value="CHCR_PEP5_VPS11"/>
</dbReference>
<accession>A0ABQ7R4Z8</accession>
<evidence type="ECO:0000256" key="6">
    <source>
        <dbReference type="ARBA" id="ARBA00023136"/>
    </source>
</evidence>
<comment type="subcellular location">
    <subcellularLocation>
        <location evidence="1">Late endosome membrane</location>
        <topology evidence="1">Peripheral membrane protein</topology>
        <orientation evidence="1">Cytoplasmic side</orientation>
    </subcellularLocation>
</comment>
<evidence type="ECO:0000256" key="3">
    <source>
        <dbReference type="ARBA" id="ARBA00022723"/>
    </source>
</evidence>
<feature type="compositionally biased region" description="Acidic residues" evidence="8">
    <location>
        <begin position="475"/>
        <end position="491"/>
    </location>
</feature>
<evidence type="ECO:0000256" key="2">
    <source>
        <dbReference type="ARBA" id="ARBA00007070"/>
    </source>
</evidence>